<evidence type="ECO:0000256" key="6">
    <source>
        <dbReference type="ARBA" id="ARBA00022801"/>
    </source>
</evidence>
<dbReference type="CDD" id="cd06163">
    <property type="entry name" value="S2P-M50_PDZ_RseP-like"/>
    <property type="match status" value="2"/>
</dbReference>
<dbReference type="EMBL" id="JAMQBK010000078">
    <property type="protein sequence ID" value="MCM2374083.1"/>
    <property type="molecule type" value="Genomic_DNA"/>
</dbReference>
<protein>
    <submittedName>
        <fullName evidence="13">Site-2 protease family protein</fullName>
    </submittedName>
</protein>
<keyword evidence="7" id="KW-0862">Zinc</keyword>
<comment type="subcellular location">
    <subcellularLocation>
        <location evidence="2">Membrane</location>
        <topology evidence="2">Multi-pass membrane protein</topology>
    </subcellularLocation>
</comment>
<gene>
    <name evidence="13" type="ORF">NB063_26000</name>
</gene>
<evidence type="ECO:0000259" key="12">
    <source>
        <dbReference type="PROSITE" id="PS50106"/>
    </source>
</evidence>
<evidence type="ECO:0000256" key="8">
    <source>
        <dbReference type="ARBA" id="ARBA00022989"/>
    </source>
</evidence>
<dbReference type="PANTHER" id="PTHR42837">
    <property type="entry name" value="REGULATOR OF SIGMA-E PROTEASE RSEP"/>
    <property type="match status" value="1"/>
</dbReference>
<sequence length="706" mass="76355">MSLLSDFSCLATLLAATDEPGFLASLLGGTWLWTKVLVGIGLVIFVHELGHFLAAKLFGVKCEKFYVGFDVPLQIGPIKFPRTLGKFTYGETEYGIGIIPLGGYVKMLGQDDDPRKAEEEAKRIREGGEGDEPGKLDPRSYPAKTVWQRMIIISAGVVMNVITGILFAAIAYFYGVPYTPAIVGGVTPGGAAWTAGVQPGGLVTSIADSEDDDQMHFTKMQTAIMTEGMDKPDEPIDVRFSYGSETREYSLMPQPHPLEPSLRMIGIHGPISSNLLPTIYAMPGSVAANALTDDDAGAKVVAWNGRETDPESMMPIAPFLNQLYSQPTKPIEITLVRRDGEKHTVTLPPQAEKDFGIRFRIGKITSMIKDGPADKAGMKVGDQIVAINGDEDIDAYTLLLQSWPAGEAVEITVERGSGNSAETKTLTIIPNDGFQTKPPVSELGESMASTPLGLAYNPTTTIQAVTQTDTDLQPGDEVREVRIRFPDPAAREALARQLGEPTMVKLTEGWELGATMPLGVLMETVQVLPVGAEVLVKATRPPEGSVIEAAMKVQTSDRDWYERGLNFSEIEQIQTADSFGNALALGLREGIRGLENVGRFLGMLVSGKVQAKFLGGPIRIAQMASYEAERGISAQLLFLTMLSMNLAILNFLPIPALDGGHMLFLIAEAIRGKKLDEALEMRLTFAGVLALLALMIFVFANDILHL</sequence>
<dbReference type="SMART" id="SM00228">
    <property type="entry name" value="PDZ"/>
    <property type="match status" value="2"/>
</dbReference>
<keyword evidence="4 13" id="KW-0645">Protease</keyword>
<feature type="transmembrane region" description="Helical" evidence="11">
    <location>
        <begin position="150"/>
        <end position="174"/>
    </location>
</feature>
<evidence type="ECO:0000313" key="13">
    <source>
        <dbReference type="EMBL" id="MCM2374083.1"/>
    </source>
</evidence>
<dbReference type="GO" id="GO:0008233">
    <property type="term" value="F:peptidase activity"/>
    <property type="evidence" value="ECO:0007669"/>
    <property type="project" value="UniProtKB-KW"/>
</dbReference>
<dbReference type="PANTHER" id="PTHR42837:SF2">
    <property type="entry name" value="MEMBRANE METALLOPROTEASE ARASP2, CHLOROPLASTIC-RELATED"/>
    <property type="match status" value="1"/>
</dbReference>
<dbReference type="InterPro" id="IPR001478">
    <property type="entry name" value="PDZ"/>
</dbReference>
<evidence type="ECO:0000313" key="14">
    <source>
        <dbReference type="Proteomes" id="UP001202961"/>
    </source>
</evidence>
<dbReference type="Pfam" id="PF02163">
    <property type="entry name" value="Peptidase_M50"/>
    <property type="match status" value="1"/>
</dbReference>
<dbReference type="Gene3D" id="2.30.42.10">
    <property type="match status" value="2"/>
</dbReference>
<comment type="similarity">
    <text evidence="3">Belongs to the peptidase M50B family.</text>
</comment>
<evidence type="ECO:0000256" key="3">
    <source>
        <dbReference type="ARBA" id="ARBA00007931"/>
    </source>
</evidence>
<dbReference type="InterPro" id="IPR036034">
    <property type="entry name" value="PDZ_sf"/>
</dbReference>
<reference evidence="13 14" key="1">
    <citation type="journal article" date="2022" name="Syst. Appl. Microbiol.">
        <title>Rhodopirellula aestuarii sp. nov., a novel member of the genus Rhodopirellula isolated from brackish sediments collected in the Tagus River estuary, Portugal.</title>
        <authorList>
            <person name="Vitorino I.R."/>
            <person name="Klimek D."/>
            <person name="Calusinska M."/>
            <person name="Lobo-da-Cunha A."/>
            <person name="Vasconcelos V."/>
            <person name="Lage O.M."/>
        </authorList>
    </citation>
    <scope>NUCLEOTIDE SEQUENCE [LARGE SCALE GENOMIC DNA]</scope>
    <source>
        <strain evidence="13 14">ICT_H3.1</strain>
    </source>
</reference>
<evidence type="ECO:0000256" key="10">
    <source>
        <dbReference type="ARBA" id="ARBA00023136"/>
    </source>
</evidence>
<accession>A0ABT0UAP3</accession>
<keyword evidence="5 11" id="KW-0812">Transmembrane</keyword>
<evidence type="ECO:0000256" key="4">
    <source>
        <dbReference type="ARBA" id="ARBA00022670"/>
    </source>
</evidence>
<keyword evidence="9" id="KW-0482">Metalloprotease</keyword>
<comment type="caution">
    <text evidence="13">The sequence shown here is derived from an EMBL/GenBank/DDBJ whole genome shotgun (WGS) entry which is preliminary data.</text>
</comment>
<dbReference type="RefSeq" id="WP_250931953.1">
    <property type="nucleotide sequence ID" value="NZ_JAMQBK010000078.1"/>
</dbReference>
<dbReference type="InterPro" id="IPR041489">
    <property type="entry name" value="PDZ_6"/>
</dbReference>
<evidence type="ECO:0000256" key="5">
    <source>
        <dbReference type="ARBA" id="ARBA00022692"/>
    </source>
</evidence>
<keyword evidence="10 11" id="KW-0472">Membrane</keyword>
<evidence type="ECO:0000256" key="2">
    <source>
        <dbReference type="ARBA" id="ARBA00004141"/>
    </source>
</evidence>
<proteinExistence type="inferred from homology"/>
<name>A0ABT0UAP3_9BACT</name>
<comment type="cofactor">
    <cofactor evidence="1">
        <name>Zn(2+)</name>
        <dbReference type="ChEBI" id="CHEBI:29105"/>
    </cofactor>
</comment>
<feature type="transmembrane region" description="Helical" evidence="11">
    <location>
        <begin position="683"/>
        <end position="700"/>
    </location>
</feature>
<evidence type="ECO:0000256" key="7">
    <source>
        <dbReference type="ARBA" id="ARBA00022833"/>
    </source>
</evidence>
<evidence type="ECO:0000256" key="11">
    <source>
        <dbReference type="SAM" id="Phobius"/>
    </source>
</evidence>
<evidence type="ECO:0000256" key="9">
    <source>
        <dbReference type="ARBA" id="ARBA00023049"/>
    </source>
</evidence>
<evidence type="ECO:0000256" key="1">
    <source>
        <dbReference type="ARBA" id="ARBA00001947"/>
    </source>
</evidence>
<dbReference type="Proteomes" id="UP001202961">
    <property type="component" value="Unassembled WGS sequence"/>
</dbReference>
<dbReference type="InterPro" id="IPR008915">
    <property type="entry name" value="Peptidase_M50"/>
</dbReference>
<dbReference type="SUPFAM" id="SSF50156">
    <property type="entry name" value="PDZ domain-like"/>
    <property type="match status" value="2"/>
</dbReference>
<dbReference type="Pfam" id="PF17820">
    <property type="entry name" value="PDZ_6"/>
    <property type="match status" value="1"/>
</dbReference>
<feature type="transmembrane region" description="Helical" evidence="11">
    <location>
        <begin position="31"/>
        <end position="54"/>
    </location>
</feature>
<dbReference type="PROSITE" id="PS50106">
    <property type="entry name" value="PDZ"/>
    <property type="match status" value="1"/>
</dbReference>
<keyword evidence="14" id="KW-1185">Reference proteome</keyword>
<keyword evidence="6" id="KW-0378">Hydrolase</keyword>
<organism evidence="13 14">
    <name type="scientific">Aporhodopirellula aestuarii</name>
    <dbReference type="NCBI Taxonomy" id="2950107"/>
    <lineage>
        <taxon>Bacteria</taxon>
        <taxon>Pseudomonadati</taxon>
        <taxon>Planctomycetota</taxon>
        <taxon>Planctomycetia</taxon>
        <taxon>Pirellulales</taxon>
        <taxon>Pirellulaceae</taxon>
        <taxon>Aporhodopirellula</taxon>
    </lineage>
</organism>
<feature type="domain" description="PDZ" evidence="12">
    <location>
        <begin position="344"/>
        <end position="417"/>
    </location>
</feature>
<dbReference type="InterPro" id="IPR004387">
    <property type="entry name" value="Pept_M50_Zn"/>
</dbReference>
<keyword evidence="8 11" id="KW-1133">Transmembrane helix</keyword>
<dbReference type="GO" id="GO:0006508">
    <property type="term" value="P:proteolysis"/>
    <property type="evidence" value="ECO:0007669"/>
    <property type="project" value="UniProtKB-KW"/>
</dbReference>